<evidence type="ECO:0008006" key="3">
    <source>
        <dbReference type="Google" id="ProtNLM"/>
    </source>
</evidence>
<accession>A0ABQ1VB30</accession>
<protein>
    <recommendedName>
        <fullName evidence="3">Transposase</fullName>
    </recommendedName>
</protein>
<dbReference type="EMBL" id="BMIU01000035">
    <property type="protein sequence ID" value="GGF50659.1"/>
    <property type="molecule type" value="Genomic_DNA"/>
</dbReference>
<comment type="caution">
    <text evidence="1">The sequence shown here is derived from an EMBL/GenBank/DDBJ whole genome shotgun (WGS) entry which is preliminary data.</text>
</comment>
<evidence type="ECO:0000313" key="2">
    <source>
        <dbReference type="Proteomes" id="UP000647339"/>
    </source>
</evidence>
<name>A0ABQ1VB30_9BACT</name>
<proteinExistence type="predicted"/>
<reference evidence="2" key="1">
    <citation type="journal article" date="2019" name="Int. J. Syst. Evol. Microbiol.">
        <title>The Global Catalogue of Microorganisms (GCM) 10K type strain sequencing project: providing services to taxonomists for standard genome sequencing and annotation.</title>
        <authorList>
            <consortium name="The Broad Institute Genomics Platform"/>
            <consortium name="The Broad Institute Genome Sequencing Center for Infectious Disease"/>
            <person name="Wu L."/>
            <person name="Ma J."/>
        </authorList>
    </citation>
    <scope>NUCLEOTIDE SEQUENCE [LARGE SCALE GENOMIC DNA]</scope>
    <source>
        <strain evidence="2">CGMCC 1.15407</strain>
    </source>
</reference>
<evidence type="ECO:0000313" key="1">
    <source>
        <dbReference type="EMBL" id="GGF50659.1"/>
    </source>
</evidence>
<gene>
    <name evidence="1" type="ORF">GCM10011339_44010</name>
</gene>
<dbReference type="NCBIfam" id="NF033547">
    <property type="entry name" value="transpos_IS1595"/>
    <property type="match status" value="1"/>
</dbReference>
<keyword evidence="2" id="KW-1185">Reference proteome</keyword>
<organism evidence="1 2">
    <name type="scientific">Echinicola rosea</name>
    <dbReference type="NCBI Taxonomy" id="1807691"/>
    <lineage>
        <taxon>Bacteria</taxon>
        <taxon>Pseudomonadati</taxon>
        <taxon>Bacteroidota</taxon>
        <taxon>Cytophagia</taxon>
        <taxon>Cytophagales</taxon>
        <taxon>Cyclobacteriaceae</taxon>
        <taxon>Echinicola</taxon>
    </lineage>
</organism>
<sequence length="144" mass="17022">MNSTPKNTGRKEGYSVQSYQEITRHYWFANGRFFECSSCRKRSSLKSGTVTENSKLPLRIWLLARLFMSATKKGFSCLELQRQLGLSRYETTFRLIHRIRLAMGQRDEIYTLSDMIEYDECYMETVQEKQIEVQLKRGRAVRGR</sequence>
<dbReference type="Proteomes" id="UP000647339">
    <property type="component" value="Unassembled WGS sequence"/>
</dbReference>